<feature type="compositionally biased region" description="Pro residues" evidence="2">
    <location>
        <begin position="149"/>
        <end position="168"/>
    </location>
</feature>
<evidence type="ECO:0000313" key="4">
    <source>
        <dbReference type="EMBL" id="TNY23663.1"/>
    </source>
</evidence>
<dbReference type="PANTHER" id="PTHR10219">
    <property type="entry name" value="GLYCOLIPID TRANSFER PROTEIN-RELATED"/>
    <property type="match status" value="1"/>
</dbReference>
<gene>
    <name evidence="4" type="ORF">DMC30DRAFT_296269</name>
</gene>
<dbReference type="OrthoDB" id="205255at2759"/>
<dbReference type="STRING" id="5288.A0A5C5G3D4"/>
<comment type="caution">
    <text evidence="4">The sequence shown here is derived from an EMBL/GenBank/DDBJ whole genome shotgun (WGS) entry which is preliminary data.</text>
</comment>
<dbReference type="Gene3D" id="1.10.3520.10">
    <property type="entry name" value="Glycolipid transfer protein"/>
    <property type="match status" value="1"/>
</dbReference>
<feature type="region of interest" description="Disordered" evidence="2">
    <location>
        <begin position="39"/>
        <end position="68"/>
    </location>
</feature>
<sequence length="484" mass="52667">MYTLRLTGSYLIAPARYANSAVWHALGYSPDSVDQVSDIGTASSCPETLPQLGSRHEAAASPGERDDADAQVVEALRVAMRDWGEASSTGSDCPSEAMDEADEPEGHPVSSGTSEQNDREDEDTLSSPADVPLPPSPPSSALAIEIPSSLPPPPPAHPSPSPSSPPQRSPARPLSSLSRLSRRATLCLSRLVDLEELDLTGPPPTEGDEPSEREKEVIARVVGDEVRRVREEVEGMVEEALRGDVAAQGLNRMEAPRGKDLCVRTASAGEPADEEKDQPTNEVLTWFGTDAGKAFQRVDLSSDGVDTDEFLRAAESLVSLGELLAPAAASLCAGEFLADIGRVRARRLLHPARTATLAQLLESERRERRRPATEALEWLARLLGFTAQCLRLNLSSTPPEELSKSISTVWDSGFDRHFNWLVRPLFKVILRACPFRASVYAKLALSPGTRLVDVERELGAWLDGAERVVERVEGALERERRRRR</sequence>
<dbReference type="GO" id="GO:1902388">
    <property type="term" value="F:ceramide 1-phosphate transfer activity"/>
    <property type="evidence" value="ECO:0007669"/>
    <property type="project" value="TreeGrafter"/>
</dbReference>
<proteinExistence type="predicted"/>
<dbReference type="GO" id="GO:0005829">
    <property type="term" value="C:cytosol"/>
    <property type="evidence" value="ECO:0007669"/>
    <property type="project" value="TreeGrafter"/>
</dbReference>
<evidence type="ECO:0000256" key="2">
    <source>
        <dbReference type="SAM" id="MobiDB-lite"/>
    </source>
</evidence>
<protein>
    <submittedName>
        <fullName evidence="4">Glycolipid transfer protein domain-containing protein</fullName>
    </submittedName>
</protein>
<dbReference type="PANTHER" id="PTHR10219:SF25">
    <property type="entry name" value="PLECKSTRIN HOMOLOGY DOMAIN-CONTAINING FAMILY A MEMBER 8"/>
    <property type="match status" value="1"/>
</dbReference>
<feature type="compositionally biased region" description="Low complexity" evidence="2">
    <location>
        <begin position="169"/>
        <end position="178"/>
    </location>
</feature>
<evidence type="ECO:0000256" key="1">
    <source>
        <dbReference type="ARBA" id="ARBA00022448"/>
    </source>
</evidence>
<dbReference type="EMBL" id="SOZI01000009">
    <property type="protein sequence ID" value="TNY23663.1"/>
    <property type="molecule type" value="Genomic_DNA"/>
</dbReference>
<organism evidence="4 5">
    <name type="scientific">Rhodotorula diobovata</name>
    <dbReference type="NCBI Taxonomy" id="5288"/>
    <lineage>
        <taxon>Eukaryota</taxon>
        <taxon>Fungi</taxon>
        <taxon>Dikarya</taxon>
        <taxon>Basidiomycota</taxon>
        <taxon>Pucciniomycotina</taxon>
        <taxon>Microbotryomycetes</taxon>
        <taxon>Sporidiobolales</taxon>
        <taxon>Sporidiobolaceae</taxon>
        <taxon>Rhodotorula</taxon>
    </lineage>
</organism>
<dbReference type="SUPFAM" id="SSF110004">
    <property type="entry name" value="Glycolipid transfer protein, GLTP"/>
    <property type="match status" value="1"/>
</dbReference>
<dbReference type="InterPro" id="IPR014830">
    <property type="entry name" value="Glycolipid_transfer_prot_dom"/>
</dbReference>
<dbReference type="Pfam" id="PF08718">
    <property type="entry name" value="GLTP"/>
    <property type="match status" value="1"/>
</dbReference>
<reference evidence="4 5" key="1">
    <citation type="submission" date="2019-03" db="EMBL/GenBank/DDBJ databases">
        <title>Rhodosporidium diobovatum UCD-FST 08-225 genome sequencing, assembly, and annotation.</title>
        <authorList>
            <person name="Fakankun I.U."/>
            <person name="Fristensky B."/>
            <person name="Levin D.B."/>
        </authorList>
    </citation>
    <scope>NUCLEOTIDE SEQUENCE [LARGE SCALE GENOMIC DNA]</scope>
    <source>
        <strain evidence="4 5">UCD-FST 08-225</strain>
    </source>
</reference>
<feature type="domain" description="Glycolipid transfer protein" evidence="3">
    <location>
        <begin position="305"/>
        <end position="444"/>
    </location>
</feature>
<evidence type="ECO:0000313" key="5">
    <source>
        <dbReference type="Proteomes" id="UP000311382"/>
    </source>
</evidence>
<keyword evidence="1" id="KW-0813">Transport</keyword>
<name>A0A5C5G3D4_9BASI</name>
<dbReference type="Proteomes" id="UP000311382">
    <property type="component" value="Unassembled WGS sequence"/>
</dbReference>
<dbReference type="InterPro" id="IPR036497">
    <property type="entry name" value="GLTP_sf"/>
</dbReference>
<evidence type="ECO:0000259" key="3">
    <source>
        <dbReference type="Pfam" id="PF08718"/>
    </source>
</evidence>
<dbReference type="AlphaFoldDB" id="A0A5C5G3D4"/>
<dbReference type="GO" id="GO:0016020">
    <property type="term" value="C:membrane"/>
    <property type="evidence" value="ECO:0007669"/>
    <property type="project" value="TreeGrafter"/>
</dbReference>
<accession>A0A5C5G3D4</accession>
<keyword evidence="5" id="KW-1185">Reference proteome</keyword>
<dbReference type="GO" id="GO:1902387">
    <property type="term" value="F:ceramide 1-phosphate binding"/>
    <property type="evidence" value="ECO:0007669"/>
    <property type="project" value="TreeGrafter"/>
</dbReference>
<feature type="region of interest" description="Disordered" evidence="2">
    <location>
        <begin position="83"/>
        <end position="178"/>
    </location>
</feature>
<feature type="compositionally biased region" description="Low complexity" evidence="2">
    <location>
        <begin position="139"/>
        <end position="148"/>
    </location>
</feature>